<sequence length="166" mass="18734">MAFQMYLQDHNNILPTSYLGAPFSGQSPYYNRDPRRIQTIYGIYWGAPESRTWSNSESEMSFDGTLAWSAWENNRRGPGPSIIGNLPAKLTTSDEPAKQPPWGSSFLLLEKPSSTPMYTEADALLVPSAGWSKFLPEKPVHGSYRNTLFFDSHVEQVDVEIDLRTL</sequence>
<gene>
    <name evidence="1" type="ORF">GCM10007047_03170</name>
</gene>
<evidence type="ECO:0000313" key="2">
    <source>
        <dbReference type="Proteomes" id="UP000642829"/>
    </source>
</evidence>
<organism evidence="1 2">
    <name type="scientific">Cerasicoccus arenae</name>
    <dbReference type="NCBI Taxonomy" id="424488"/>
    <lineage>
        <taxon>Bacteria</taxon>
        <taxon>Pseudomonadati</taxon>
        <taxon>Verrucomicrobiota</taxon>
        <taxon>Opitutia</taxon>
        <taxon>Puniceicoccales</taxon>
        <taxon>Cerasicoccaceae</taxon>
        <taxon>Cerasicoccus</taxon>
    </lineage>
</organism>
<keyword evidence="2" id="KW-1185">Reference proteome</keyword>
<reference evidence="1" key="2">
    <citation type="submission" date="2020-09" db="EMBL/GenBank/DDBJ databases">
        <authorList>
            <person name="Sun Q."/>
            <person name="Kim S."/>
        </authorList>
    </citation>
    <scope>NUCLEOTIDE SEQUENCE</scope>
    <source>
        <strain evidence="1">KCTC 12870</strain>
    </source>
</reference>
<accession>A0A8J3D9G4</accession>
<proteinExistence type="predicted"/>
<evidence type="ECO:0000313" key="1">
    <source>
        <dbReference type="EMBL" id="GHB91451.1"/>
    </source>
</evidence>
<reference evidence="1" key="1">
    <citation type="journal article" date="2014" name="Int. J. Syst. Evol. Microbiol.">
        <title>Complete genome sequence of Corynebacterium casei LMG S-19264T (=DSM 44701T), isolated from a smear-ripened cheese.</title>
        <authorList>
            <consortium name="US DOE Joint Genome Institute (JGI-PGF)"/>
            <person name="Walter F."/>
            <person name="Albersmeier A."/>
            <person name="Kalinowski J."/>
            <person name="Ruckert C."/>
        </authorList>
    </citation>
    <scope>NUCLEOTIDE SEQUENCE</scope>
    <source>
        <strain evidence="1">KCTC 12870</strain>
    </source>
</reference>
<dbReference type="AlphaFoldDB" id="A0A8J3D9G4"/>
<comment type="caution">
    <text evidence="1">The sequence shown here is derived from an EMBL/GenBank/DDBJ whole genome shotgun (WGS) entry which is preliminary data.</text>
</comment>
<dbReference type="Proteomes" id="UP000642829">
    <property type="component" value="Unassembled WGS sequence"/>
</dbReference>
<dbReference type="EMBL" id="BMXG01000001">
    <property type="protein sequence ID" value="GHB91451.1"/>
    <property type="molecule type" value="Genomic_DNA"/>
</dbReference>
<name>A0A8J3D9G4_9BACT</name>
<protein>
    <submittedName>
        <fullName evidence="1">Uncharacterized protein</fullName>
    </submittedName>
</protein>